<name>A0AAU9WHE9_9CNID</name>
<protein>
    <submittedName>
        <fullName evidence="1">Uncharacterized protein</fullName>
    </submittedName>
</protein>
<accession>A0AAU9WHE9</accession>
<comment type="caution">
    <text evidence="1">The sequence shown here is derived from an EMBL/GenBank/DDBJ whole genome shotgun (WGS) entry which is preliminary data.</text>
</comment>
<dbReference type="EMBL" id="CALNXJ010000014">
    <property type="protein sequence ID" value="CAH3115070.1"/>
    <property type="molecule type" value="Genomic_DNA"/>
</dbReference>
<organism evidence="1 2">
    <name type="scientific">Pocillopora meandrina</name>
    <dbReference type="NCBI Taxonomy" id="46732"/>
    <lineage>
        <taxon>Eukaryota</taxon>
        <taxon>Metazoa</taxon>
        <taxon>Cnidaria</taxon>
        <taxon>Anthozoa</taxon>
        <taxon>Hexacorallia</taxon>
        <taxon>Scleractinia</taxon>
        <taxon>Astrocoeniina</taxon>
        <taxon>Pocilloporidae</taxon>
        <taxon>Pocillopora</taxon>
    </lineage>
</organism>
<dbReference type="AlphaFoldDB" id="A0AAU9WHE9"/>
<evidence type="ECO:0000313" key="1">
    <source>
        <dbReference type="EMBL" id="CAH3115070.1"/>
    </source>
</evidence>
<sequence length="155" mass="17218">MGRRPSTCLDLLIPSIEKHVEARRYTSKVNRTTKRGLRQLSAGNPVLARNCGKGEKWVPGVVTEVVCSRHCMGNLWELHMDQLLCPPASDISPVKPPVIQHQFVPNRITPNVYQPSEIVPDLEIQFTPVPAAAASDEFHLVESDEHCSPEVGMCN</sequence>
<proteinExistence type="predicted"/>
<gene>
    <name evidence="1" type="ORF">PMEA_00005848</name>
</gene>
<dbReference type="Proteomes" id="UP001159428">
    <property type="component" value="Unassembled WGS sequence"/>
</dbReference>
<evidence type="ECO:0000313" key="2">
    <source>
        <dbReference type="Proteomes" id="UP001159428"/>
    </source>
</evidence>
<reference evidence="1 2" key="1">
    <citation type="submission" date="2022-05" db="EMBL/GenBank/DDBJ databases">
        <authorList>
            <consortium name="Genoscope - CEA"/>
            <person name="William W."/>
        </authorList>
    </citation>
    <scope>NUCLEOTIDE SEQUENCE [LARGE SCALE GENOMIC DNA]</scope>
</reference>
<keyword evidence="2" id="KW-1185">Reference proteome</keyword>